<comment type="caution">
    <text evidence="14">The sequence shown here is derived from an EMBL/GenBank/DDBJ whole genome shotgun (WGS) entry which is preliminary data.</text>
</comment>
<reference evidence="14" key="1">
    <citation type="submission" date="2023-01" db="EMBL/GenBank/DDBJ databases">
        <title>Metagenome sequencing of chrysophaentin producing Chrysophaeum taylorii.</title>
        <authorList>
            <person name="Davison J."/>
            <person name="Bewley C."/>
        </authorList>
    </citation>
    <scope>NUCLEOTIDE SEQUENCE</scope>
    <source>
        <strain evidence="14">NIES-1699</strain>
    </source>
</reference>
<evidence type="ECO:0000256" key="8">
    <source>
        <dbReference type="ARBA" id="ARBA00023242"/>
    </source>
</evidence>
<keyword evidence="4" id="KW-0378">Hydrolase</keyword>
<dbReference type="Proteomes" id="UP001230188">
    <property type="component" value="Unassembled WGS sequence"/>
</dbReference>
<evidence type="ECO:0000259" key="12">
    <source>
        <dbReference type="PROSITE" id="PS51192"/>
    </source>
</evidence>
<dbReference type="GO" id="GO:0005524">
    <property type="term" value="F:ATP binding"/>
    <property type="evidence" value="ECO:0007669"/>
    <property type="project" value="UniProtKB-KW"/>
</dbReference>
<feature type="compositionally biased region" description="Basic and acidic residues" evidence="10">
    <location>
        <begin position="150"/>
        <end position="166"/>
    </location>
</feature>
<proteinExistence type="inferred from homology"/>
<feature type="compositionally biased region" description="Basic residues" evidence="10">
    <location>
        <begin position="119"/>
        <end position="128"/>
    </location>
</feature>
<evidence type="ECO:0000256" key="1">
    <source>
        <dbReference type="ARBA" id="ARBA00004123"/>
    </source>
</evidence>
<dbReference type="SUPFAM" id="SSF47095">
    <property type="entry name" value="HMG-box"/>
    <property type="match status" value="1"/>
</dbReference>
<feature type="domain" description="HMG box" evidence="11">
    <location>
        <begin position="4"/>
        <end position="72"/>
    </location>
</feature>
<dbReference type="SMART" id="SM00398">
    <property type="entry name" value="HMG"/>
    <property type="match status" value="1"/>
</dbReference>
<feature type="region of interest" description="Disordered" evidence="10">
    <location>
        <begin position="1294"/>
        <end position="1427"/>
    </location>
</feature>
<dbReference type="Gene3D" id="3.40.50.10810">
    <property type="entry name" value="Tandem AAA-ATPase domain"/>
    <property type="match status" value="1"/>
</dbReference>
<dbReference type="SUPFAM" id="SSF52540">
    <property type="entry name" value="P-loop containing nucleoside triphosphate hydrolases"/>
    <property type="match status" value="2"/>
</dbReference>
<feature type="compositionally biased region" description="Basic and acidic residues" evidence="10">
    <location>
        <begin position="37"/>
        <end position="74"/>
    </location>
</feature>
<keyword evidence="5" id="KW-0347">Helicase</keyword>
<feature type="compositionally biased region" description="Basic and acidic residues" evidence="10">
    <location>
        <begin position="199"/>
        <end position="209"/>
    </location>
</feature>
<dbReference type="InterPro" id="IPR049730">
    <property type="entry name" value="SNF2/RAD54-like_C"/>
</dbReference>
<protein>
    <submittedName>
        <fullName evidence="14">Uncharacterized protein</fullName>
    </submittedName>
</protein>
<dbReference type="Gene3D" id="1.10.30.10">
    <property type="entry name" value="High mobility group box domain"/>
    <property type="match status" value="1"/>
</dbReference>
<dbReference type="InterPro" id="IPR015195">
    <property type="entry name" value="SLIDE"/>
</dbReference>
<dbReference type="Pfam" id="PF00271">
    <property type="entry name" value="Helicase_C"/>
    <property type="match status" value="1"/>
</dbReference>
<dbReference type="PROSITE" id="PS51192">
    <property type="entry name" value="HELICASE_ATP_BIND_1"/>
    <property type="match status" value="1"/>
</dbReference>
<keyword evidence="6" id="KW-0067">ATP-binding</keyword>
<organism evidence="14 15">
    <name type="scientific">Chrysophaeum taylorii</name>
    <dbReference type="NCBI Taxonomy" id="2483200"/>
    <lineage>
        <taxon>Eukaryota</taxon>
        <taxon>Sar</taxon>
        <taxon>Stramenopiles</taxon>
        <taxon>Ochrophyta</taxon>
        <taxon>Pelagophyceae</taxon>
        <taxon>Pelagomonadales</taxon>
        <taxon>Pelagomonadaceae</taxon>
        <taxon>Chrysophaeum</taxon>
    </lineage>
</organism>
<feature type="compositionally biased region" description="Basic and acidic residues" evidence="10">
    <location>
        <begin position="1382"/>
        <end position="1393"/>
    </location>
</feature>
<dbReference type="Gene3D" id="1.10.10.60">
    <property type="entry name" value="Homeodomain-like"/>
    <property type="match status" value="2"/>
</dbReference>
<dbReference type="GO" id="GO:0042393">
    <property type="term" value="F:histone binding"/>
    <property type="evidence" value="ECO:0007669"/>
    <property type="project" value="TreeGrafter"/>
</dbReference>
<feature type="DNA-binding region" description="HMG box" evidence="9">
    <location>
        <begin position="4"/>
        <end position="72"/>
    </location>
</feature>
<sequence>MSKIAPARSAYALFTSDCHARFRREANGQTLSERMRRISEGWRTLSADEKATYEKRASEDRGRFERESAARDAEALEEQAARRAAAIPEEVVEEEEEEAEEEEEEEDDDDDDDFEPVLRKRGRKRSVAPKRASSEERYEKKKKMKKKKARAEAREKRDANVARERDELHERAAASASARLQYLLAQSDIFSHFGVARDAKPAAGKKERSGASIGQSPSKRRARQETGSSSSNGEDEDAGGPPVLLAQPPTISGGKLRGYQLEGLNWMIRLDHYGVNGILADEMGLGKTLQCISMLAWLAEAKEIRGPHLVLAPKSTLGNWIGEFQRWCPEALRAVRFHGTKAERKEFVEDVLKPGVPSERREWDVVVATYEVANAEKVHLEKISWRFVVIDEAHRIKNEASVFARTARALRSDRRLLVTGTPLQNNLHELWALLNFLLPDVFASSEQFDEWFNLDVDDVDDKKRIIGQLHKLLRPFVLRRLKSDVEKSLPPKTETILFTGLSTLQKDLYRSLLKREATLLLGGGGGGGGGLGGDGESSASRTAISNIAMQLRKCCNHPYLFKGVEDRTLDPMGEHVVENCGKLKLLDKLLVKLKSRGHRVLVFSQMTQLLDILEDMMHMRRYQYCRIDGNTSYDDRDELIEAYNAPDSTKFVFLLSTRAGGLGINLQTADTCVLYDSDWNPQADLQAMDRCHRIGQTKPVNVYRLVTGNTIEEKVVERAHKKLKLDAMVVQQGRLAGGKSATTQGPSKEEMLEAVKFGASAIFRSDESEVTDEDIEHILDRGRAKTKVLMDKLQDAHLGEDMLDFRLDGDTTVQEFEGVDYSKEENRAAAAAAAADEALAQALIADMENDKRERSRTAATYNVTLLSNGGVDRAQAKRNPVPVARRLPKLEDWQFYDQARLREIGKIEEDAYAALEAAGDAVALEAAREAGVLDPAVEAEKAELLAAGFQQWTKARFRDWVREVSRRGRDNHAAVADALVALGHLDVDEARVKRYAETFWARAETTFQPADWDKALKTIKKGEKAMEQNAAARASLRKFLDSYGSREVALDRAIVDANAAALNVDDLERPFARAEDRWLLCAADDQGDADPDGDDLLAAVYQQTDRFLFDYFMLSREPKDLASRASFLARKADDFMALEEKARAAKRARDDDVSPDNARTLDQIQADLLRNDAEWAAASVADAIAAHDFDEKKKAKAKLGAQVKTLGGVPRTSTGPHRASSHPASRAVIKLPATPFLAYVSEKASDLVKQHNDRDPLVDRDLSEVSDEILIDLEQAWYAESDDIKRAYEAKCRPPATTDLHSSPKTALPKRDPLPLKKKRDSLAPAKPSSRRDVFPDDNNNYHAAAAAAAAAAAEEPPLRNEPPNGPSVPKHPKRPHPMVDVADHTPAEDRADAPPIHHHQHPDEATTTSPSASPRVPKKKLKRVPS</sequence>
<keyword evidence="7" id="KW-0175">Coiled coil</keyword>
<dbReference type="InterPro" id="IPR014001">
    <property type="entry name" value="Helicase_ATP-bd"/>
</dbReference>
<evidence type="ECO:0000256" key="6">
    <source>
        <dbReference type="ARBA" id="ARBA00022840"/>
    </source>
</evidence>
<dbReference type="InterPro" id="IPR000330">
    <property type="entry name" value="SNF2_N"/>
</dbReference>
<dbReference type="Pfam" id="PF09111">
    <property type="entry name" value="SLIDE"/>
    <property type="match status" value="1"/>
</dbReference>
<accession>A0AAD7XF16</accession>
<dbReference type="SUPFAM" id="SSF46689">
    <property type="entry name" value="Homeodomain-like"/>
    <property type="match status" value="1"/>
</dbReference>
<dbReference type="GO" id="GO:0140658">
    <property type="term" value="F:ATP-dependent chromatin remodeler activity"/>
    <property type="evidence" value="ECO:0007669"/>
    <property type="project" value="TreeGrafter"/>
</dbReference>
<feature type="compositionally biased region" description="Basic residues" evidence="10">
    <location>
        <begin position="140"/>
        <end position="149"/>
    </location>
</feature>
<feature type="region of interest" description="Disordered" evidence="10">
    <location>
        <begin position="37"/>
        <end position="166"/>
    </location>
</feature>
<dbReference type="InterPro" id="IPR001650">
    <property type="entry name" value="Helicase_C-like"/>
</dbReference>
<evidence type="ECO:0000313" key="15">
    <source>
        <dbReference type="Proteomes" id="UP001230188"/>
    </source>
</evidence>
<dbReference type="PANTHER" id="PTHR45623">
    <property type="entry name" value="CHROMODOMAIN-HELICASE-DNA-BINDING PROTEIN 3-RELATED-RELATED"/>
    <property type="match status" value="1"/>
</dbReference>
<dbReference type="EMBL" id="JAQMWT010000630">
    <property type="protein sequence ID" value="KAJ8598872.1"/>
    <property type="molecule type" value="Genomic_DNA"/>
</dbReference>
<evidence type="ECO:0000256" key="9">
    <source>
        <dbReference type="PROSITE-ProRule" id="PRU00267"/>
    </source>
</evidence>
<dbReference type="Pfam" id="PF00176">
    <property type="entry name" value="SNF2-rel_dom"/>
    <property type="match status" value="1"/>
</dbReference>
<dbReference type="GO" id="GO:0004386">
    <property type="term" value="F:helicase activity"/>
    <property type="evidence" value="ECO:0007669"/>
    <property type="project" value="UniProtKB-KW"/>
</dbReference>
<gene>
    <name evidence="14" type="ORF">CTAYLR_010462</name>
</gene>
<dbReference type="PROSITE" id="PS51194">
    <property type="entry name" value="HELICASE_CTER"/>
    <property type="match status" value="1"/>
</dbReference>
<dbReference type="GO" id="GO:0016887">
    <property type="term" value="F:ATP hydrolysis activity"/>
    <property type="evidence" value="ECO:0007669"/>
    <property type="project" value="TreeGrafter"/>
</dbReference>
<dbReference type="Gene3D" id="3.40.50.300">
    <property type="entry name" value="P-loop containing nucleotide triphosphate hydrolases"/>
    <property type="match status" value="1"/>
</dbReference>
<feature type="region of interest" description="Disordered" evidence="10">
    <location>
        <begin position="199"/>
        <end position="249"/>
    </location>
</feature>
<dbReference type="CDD" id="cd00084">
    <property type="entry name" value="HMG-box_SF"/>
    <property type="match status" value="1"/>
</dbReference>
<feature type="domain" description="Helicase C-terminal" evidence="13">
    <location>
        <begin position="585"/>
        <end position="736"/>
    </location>
</feature>
<dbReference type="SMART" id="SM00487">
    <property type="entry name" value="DEXDc"/>
    <property type="match status" value="1"/>
</dbReference>
<dbReference type="SMART" id="SM00490">
    <property type="entry name" value="HELICc"/>
    <property type="match status" value="1"/>
</dbReference>
<evidence type="ECO:0000256" key="4">
    <source>
        <dbReference type="ARBA" id="ARBA00022801"/>
    </source>
</evidence>
<evidence type="ECO:0000313" key="14">
    <source>
        <dbReference type="EMBL" id="KAJ8598872.1"/>
    </source>
</evidence>
<dbReference type="InterPro" id="IPR038718">
    <property type="entry name" value="SNF2-like_sf"/>
</dbReference>
<feature type="domain" description="Helicase ATP-binding" evidence="12">
    <location>
        <begin position="268"/>
        <end position="440"/>
    </location>
</feature>
<feature type="compositionally biased region" description="Acidic residues" evidence="10">
    <location>
        <begin position="90"/>
        <end position="115"/>
    </location>
</feature>
<evidence type="ECO:0000256" key="5">
    <source>
        <dbReference type="ARBA" id="ARBA00022806"/>
    </source>
</evidence>
<evidence type="ECO:0000256" key="7">
    <source>
        <dbReference type="ARBA" id="ARBA00023054"/>
    </source>
</evidence>
<dbReference type="InterPro" id="IPR027417">
    <property type="entry name" value="P-loop_NTPase"/>
</dbReference>
<dbReference type="GO" id="GO:0003677">
    <property type="term" value="F:DNA binding"/>
    <property type="evidence" value="ECO:0007669"/>
    <property type="project" value="UniProtKB-UniRule"/>
</dbReference>
<evidence type="ECO:0000259" key="13">
    <source>
        <dbReference type="PROSITE" id="PS51194"/>
    </source>
</evidence>
<name>A0AAD7XF16_9STRA</name>
<keyword evidence="3" id="KW-0547">Nucleotide-binding</keyword>
<dbReference type="PROSITE" id="PS50118">
    <property type="entry name" value="HMG_BOX_2"/>
    <property type="match status" value="1"/>
</dbReference>
<dbReference type="Pfam" id="PF09011">
    <property type="entry name" value="HMG_box_2"/>
    <property type="match status" value="1"/>
</dbReference>
<evidence type="ECO:0000259" key="11">
    <source>
        <dbReference type="PROSITE" id="PS50118"/>
    </source>
</evidence>
<comment type="similarity">
    <text evidence="2">Belongs to the SNF2/RAD54 helicase family. ISWI subfamily.</text>
</comment>
<dbReference type="GO" id="GO:0003682">
    <property type="term" value="F:chromatin binding"/>
    <property type="evidence" value="ECO:0007669"/>
    <property type="project" value="TreeGrafter"/>
</dbReference>
<dbReference type="GO" id="GO:0000785">
    <property type="term" value="C:chromatin"/>
    <property type="evidence" value="ECO:0007669"/>
    <property type="project" value="TreeGrafter"/>
</dbReference>
<comment type="subcellular location">
    <subcellularLocation>
        <location evidence="1">Nucleus</location>
    </subcellularLocation>
</comment>
<dbReference type="PANTHER" id="PTHR45623:SF49">
    <property type="entry name" value="SWI_SNF-RELATED MATRIX-ASSOCIATED ACTIN-DEPENDENT REGULATOR OF CHROMATIN SUBFAMILY A MEMBER 5"/>
    <property type="match status" value="1"/>
</dbReference>
<dbReference type="InterPro" id="IPR009071">
    <property type="entry name" value="HMG_box_dom"/>
</dbReference>
<feature type="compositionally biased region" description="Basic residues" evidence="10">
    <location>
        <begin position="1417"/>
        <end position="1427"/>
    </location>
</feature>
<feature type="compositionally biased region" description="Low complexity" evidence="10">
    <location>
        <begin position="1344"/>
        <end position="1354"/>
    </location>
</feature>
<evidence type="ECO:0000256" key="2">
    <source>
        <dbReference type="ARBA" id="ARBA00009687"/>
    </source>
</evidence>
<keyword evidence="9" id="KW-0238">DNA-binding</keyword>
<dbReference type="FunFam" id="3.40.50.300:FF:000082">
    <property type="entry name" value="ISWI chromatin remodeling complex ATPase ISW1"/>
    <property type="match status" value="1"/>
</dbReference>
<evidence type="ECO:0000256" key="10">
    <source>
        <dbReference type="SAM" id="MobiDB-lite"/>
    </source>
</evidence>
<dbReference type="InterPro" id="IPR036910">
    <property type="entry name" value="HMG_box_dom_sf"/>
</dbReference>
<dbReference type="FunFam" id="3.40.50.10810:FF:000015">
    <property type="entry name" value="lymphoid-specific helicase isoform X1"/>
    <property type="match status" value="1"/>
</dbReference>
<dbReference type="GO" id="GO:0005634">
    <property type="term" value="C:nucleus"/>
    <property type="evidence" value="ECO:0007669"/>
    <property type="project" value="UniProtKB-SubCell"/>
</dbReference>
<dbReference type="GO" id="GO:0034728">
    <property type="term" value="P:nucleosome organization"/>
    <property type="evidence" value="ECO:0007669"/>
    <property type="project" value="TreeGrafter"/>
</dbReference>
<keyword evidence="8 9" id="KW-0539">Nucleus</keyword>
<dbReference type="CDD" id="cd18793">
    <property type="entry name" value="SF2_C_SNF"/>
    <property type="match status" value="1"/>
</dbReference>
<dbReference type="InterPro" id="IPR009057">
    <property type="entry name" value="Homeodomain-like_sf"/>
</dbReference>
<evidence type="ECO:0000256" key="3">
    <source>
        <dbReference type="ARBA" id="ARBA00022741"/>
    </source>
</evidence>
<keyword evidence="15" id="KW-1185">Reference proteome</keyword>